<keyword evidence="2" id="KW-1185">Reference proteome</keyword>
<accession>A0A0R3QHG3</accession>
<sequence length="142" mass="16053">MTNKLNLFKELFAPIPIPDIGGCNWNTPGKMLSYVGSCSGGRTTKRYGICDDIKDYKISLKVYDGPYCIRDPDFYWKGRIRELDLSLSKGDQIDLLLDSFFETVTQNLFSRGATFVDASIPVNKVSKIEEEGTPPPVKRKYN</sequence>
<dbReference type="WBParaSite" id="BTMF_0000582801-mRNA-1">
    <property type="protein sequence ID" value="BTMF_0000582801-mRNA-1"/>
    <property type="gene ID" value="BTMF_0000582801"/>
</dbReference>
<proteinExistence type="predicted"/>
<reference evidence="1 2" key="2">
    <citation type="submission" date="2018-11" db="EMBL/GenBank/DDBJ databases">
        <authorList>
            <consortium name="Pathogen Informatics"/>
        </authorList>
    </citation>
    <scope>NUCLEOTIDE SEQUENCE [LARGE SCALE GENOMIC DNA]</scope>
</reference>
<evidence type="ECO:0000313" key="2">
    <source>
        <dbReference type="Proteomes" id="UP000280834"/>
    </source>
</evidence>
<evidence type="ECO:0000313" key="1">
    <source>
        <dbReference type="EMBL" id="VDO17679.1"/>
    </source>
</evidence>
<dbReference type="EMBL" id="UZAG01005322">
    <property type="protein sequence ID" value="VDO17679.1"/>
    <property type="molecule type" value="Genomic_DNA"/>
</dbReference>
<dbReference type="Proteomes" id="UP000280834">
    <property type="component" value="Unassembled WGS sequence"/>
</dbReference>
<gene>
    <name evidence="1" type="ORF">BTMF_LOCUS5098</name>
</gene>
<reference evidence="3" key="1">
    <citation type="submission" date="2017-02" db="UniProtKB">
        <authorList>
            <consortium name="WormBaseParasite"/>
        </authorList>
    </citation>
    <scope>IDENTIFICATION</scope>
</reference>
<protein>
    <submittedName>
        <fullName evidence="1 3">Uncharacterized protein</fullName>
    </submittedName>
</protein>
<name>A0A0R3QHG3_9BILA</name>
<dbReference type="AlphaFoldDB" id="A0A0R3QHG3"/>
<organism evidence="3">
    <name type="scientific">Brugia timori</name>
    <dbReference type="NCBI Taxonomy" id="42155"/>
    <lineage>
        <taxon>Eukaryota</taxon>
        <taxon>Metazoa</taxon>
        <taxon>Ecdysozoa</taxon>
        <taxon>Nematoda</taxon>
        <taxon>Chromadorea</taxon>
        <taxon>Rhabditida</taxon>
        <taxon>Spirurina</taxon>
        <taxon>Spiruromorpha</taxon>
        <taxon>Filarioidea</taxon>
        <taxon>Onchocercidae</taxon>
        <taxon>Brugia</taxon>
    </lineage>
</organism>
<evidence type="ECO:0000313" key="3">
    <source>
        <dbReference type="WBParaSite" id="BTMF_0000582801-mRNA-1"/>
    </source>
</evidence>